<evidence type="ECO:0000256" key="6">
    <source>
        <dbReference type="ARBA" id="ARBA00022840"/>
    </source>
</evidence>
<dbReference type="PANTHER" id="PTHR42771">
    <property type="entry name" value="IRON(3+)-HYDROXAMATE IMPORT ATP-BINDING PROTEIN FHUC"/>
    <property type="match status" value="1"/>
</dbReference>
<evidence type="ECO:0000313" key="12">
    <source>
        <dbReference type="Proteomes" id="UP001319045"/>
    </source>
</evidence>
<proteinExistence type="predicted"/>
<keyword evidence="3" id="KW-1003">Cell membrane</keyword>
<dbReference type="Proteomes" id="UP001319045">
    <property type="component" value="Chromosome"/>
</dbReference>
<keyword evidence="4" id="KW-0410">Iron transport</keyword>
<evidence type="ECO:0000256" key="1">
    <source>
        <dbReference type="ARBA" id="ARBA00004202"/>
    </source>
</evidence>
<dbReference type="InterPro" id="IPR051535">
    <property type="entry name" value="Siderophore_ABC-ATPase"/>
</dbReference>
<dbReference type="SUPFAM" id="SSF52540">
    <property type="entry name" value="P-loop containing nucleoside triphosphate hydrolases"/>
    <property type="match status" value="1"/>
</dbReference>
<reference evidence="11 12" key="1">
    <citation type="journal article" date="2022" name="Int. J. Syst. Evol. Microbiol.">
        <title>Prevotella herbatica sp. nov., a plant polysaccharide-decomposing anaerobic bacterium isolated from a methanogenic reactor.</title>
        <authorList>
            <person name="Uek A."/>
            <person name="Tonouchi A."/>
            <person name="Kaku N."/>
            <person name="Ueki K."/>
        </authorList>
    </citation>
    <scope>NUCLEOTIDE SEQUENCE [LARGE SCALE GENOMIC DNA]</scope>
    <source>
        <strain evidence="11 12">WR041</strain>
    </source>
</reference>
<dbReference type="RefSeq" id="WP_207155227.1">
    <property type="nucleotide sequence ID" value="NZ_AP024484.1"/>
</dbReference>
<keyword evidence="5" id="KW-0547">Nucleotide-binding</keyword>
<evidence type="ECO:0000256" key="7">
    <source>
        <dbReference type="ARBA" id="ARBA00023004"/>
    </source>
</evidence>
<evidence type="ECO:0000256" key="4">
    <source>
        <dbReference type="ARBA" id="ARBA00022496"/>
    </source>
</evidence>
<accession>A0ABM7NXD3</accession>
<organism evidence="11 12">
    <name type="scientific">Prevotella herbatica</name>
    <dbReference type="NCBI Taxonomy" id="2801997"/>
    <lineage>
        <taxon>Bacteria</taxon>
        <taxon>Pseudomonadati</taxon>
        <taxon>Bacteroidota</taxon>
        <taxon>Bacteroidia</taxon>
        <taxon>Bacteroidales</taxon>
        <taxon>Prevotellaceae</taxon>
        <taxon>Prevotella</taxon>
    </lineage>
</organism>
<keyword evidence="9" id="KW-0472">Membrane</keyword>
<evidence type="ECO:0000256" key="5">
    <source>
        <dbReference type="ARBA" id="ARBA00022741"/>
    </source>
</evidence>
<keyword evidence="8" id="KW-0406">Ion transport</keyword>
<gene>
    <name evidence="11" type="ORF">prwr041_09570</name>
</gene>
<dbReference type="PROSITE" id="PS50893">
    <property type="entry name" value="ABC_TRANSPORTER_2"/>
    <property type="match status" value="1"/>
</dbReference>
<evidence type="ECO:0000256" key="8">
    <source>
        <dbReference type="ARBA" id="ARBA00023065"/>
    </source>
</evidence>
<comment type="subcellular location">
    <subcellularLocation>
        <location evidence="1">Cell membrane</location>
        <topology evidence="1">Peripheral membrane protein</topology>
    </subcellularLocation>
</comment>
<dbReference type="InterPro" id="IPR027417">
    <property type="entry name" value="P-loop_NTPase"/>
</dbReference>
<dbReference type="InterPro" id="IPR003439">
    <property type="entry name" value="ABC_transporter-like_ATP-bd"/>
</dbReference>
<keyword evidence="12" id="KW-1185">Reference proteome</keyword>
<evidence type="ECO:0000313" key="11">
    <source>
        <dbReference type="EMBL" id="BCS85064.1"/>
    </source>
</evidence>
<dbReference type="EMBL" id="AP024484">
    <property type="protein sequence ID" value="BCS85064.1"/>
    <property type="molecule type" value="Genomic_DNA"/>
</dbReference>
<dbReference type="Pfam" id="PF00005">
    <property type="entry name" value="ABC_tran"/>
    <property type="match status" value="1"/>
</dbReference>
<keyword evidence="7" id="KW-0408">Iron</keyword>
<dbReference type="SMART" id="SM00382">
    <property type="entry name" value="AAA"/>
    <property type="match status" value="1"/>
</dbReference>
<dbReference type="CDD" id="cd03214">
    <property type="entry name" value="ABC_Iron-Siderophores_B12_Hemin"/>
    <property type="match status" value="1"/>
</dbReference>
<name>A0ABM7NXD3_9BACT</name>
<evidence type="ECO:0000256" key="3">
    <source>
        <dbReference type="ARBA" id="ARBA00022475"/>
    </source>
</evidence>
<dbReference type="Gene3D" id="3.40.50.300">
    <property type="entry name" value="P-loop containing nucleotide triphosphate hydrolases"/>
    <property type="match status" value="1"/>
</dbReference>
<protein>
    <submittedName>
        <fullName evidence="11">ABC transporter ATP-binding protein</fullName>
    </submittedName>
</protein>
<sequence>MESVVLHGLSIGYKDKKVGEEINASLCSGEFTCLLGSNGVGKSTLLKTISGFIKPLAGNVIIDNTNINDYSSAKLAQKISVVLTGKPGVENISVGELVGMGRYPFTGFWGILNKDDERIIDESLDMVGVLKLKSRMVQTLSDGERQKTMIAKALAQHTQMIFLDEPTAFLDFPSKIEMMKLLQNLSHQFGKTILLSTHDVEQALQLADKLWLMNDDKMCIGTPRELSSDGTLGNYIERDSIEFDKKNMIVKIKS</sequence>
<keyword evidence="2" id="KW-0813">Transport</keyword>
<dbReference type="GO" id="GO:0005524">
    <property type="term" value="F:ATP binding"/>
    <property type="evidence" value="ECO:0007669"/>
    <property type="project" value="UniProtKB-KW"/>
</dbReference>
<evidence type="ECO:0000256" key="9">
    <source>
        <dbReference type="ARBA" id="ARBA00023136"/>
    </source>
</evidence>
<evidence type="ECO:0000259" key="10">
    <source>
        <dbReference type="PROSITE" id="PS50893"/>
    </source>
</evidence>
<dbReference type="InterPro" id="IPR003593">
    <property type="entry name" value="AAA+_ATPase"/>
</dbReference>
<dbReference type="PANTHER" id="PTHR42771:SF2">
    <property type="entry name" value="IRON(3+)-HYDROXAMATE IMPORT ATP-BINDING PROTEIN FHUC"/>
    <property type="match status" value="1"/>
</dbReference>
<feature type="domain" description="ABC transporter" evidence="10">
    <location>
        <begin position="4"/>
        <end position="240"/>
    </location>
</feature>
<evidence type="ECO:0000256" key="2">
    <source>
        <dbReference type="ARBA" id="ARBA00022448"/>
    </source>
</evidence>
<keyword evidence="6 11" id="KW-0067">ATP-binding</keyword>